<sequence>CRDSNGELHKLYSHWRNSECYDCSCSEDGIDCCSSFATPIGYDKEKCESIFNKETCSYTVVEKDDHLKECPVHEWVG</sequence>
<dbReference type="PANTHER" id="PTHR10500">
    <property type="entry name" value="BETA-MICROSEMINOPROTEIN"/>
    <property type="match status" value="1"/>
</dbReference>
<dbReference type="GO" id="GO:0005576">
    <property type="term" value="C:extracellular region"/>
    <property type="evidence" value="ECO:0007669"/>
    <property type="project" value="UniProtKB-SubCell"/>
</dbReference>
<evidence type="ECO:0000256" key="2">
    <source>
        <dbReference type="ARBA" id="ARBA00010352"/>
    </source>
</evidence>
<dbReference type="OrthoDB" id="6076852at2759"/>
<dbReference type="PANTHER" id="PTHR10500:SF7">
    <property type="entry name" value="BETA-MICROSEMINOPROTEIN"/>
    <property type="match status" value="1"/>
</dbReference>
<dbReference type="InterPro" id="IPR008735">
    <property type="entry name" value="PSP94"/>
</dbReference>
<comment type="caution">
    <text evidence="5">The sequence shown here is derived from an EMBL/GenBank/DDBJ whole genome shotgun (WGS) entry which is preliminary data.</text>
</comment>
<dbReference type="Pfam" id="PF05825">
    <property type="entry name" value="PSP94"/>
    <property type="match status" value="1"/>
</dbReference>
<dbReference type="AlphaFoldDB" id="A0A7L2FWW3"/>
<evidence type="ECO:0000313" key="6">
    <source>
        <dbReference type="Proteomes" id="UP000567826"/>
    </source>
</evidence>
<feature type="non-terminal residue" evidence="5">
    <location>
        <position position="1"/>
    </location>
</feature>
<reference evidence="5 6" key="1">
    <citation type="submission" date="2019-09" db="EMBL/GenBank/DDBJ databases">
        <title>Bird 10,000 Genomes (B10K) Project - Family phase.</title>
        <authorList>
            <person name="Zhang G."/>
        </authorList>
    </citation>
    <scope>NUCLEOTIDE SEQUENCE [LARGE SCALE GENOMIC DNA]</scope>
    <source>
        <strain evidence="5">B10K-DU-001-56</strain>
        <tissue evidence="5">Muscle</tissue>
    </source>
</reference>
<dbReference type="Proteomes" id="UP000567826">
    <property type="component" value="Unassembled WGS sequence"/>
</dbReference>
<comment type="similarity">
    <text evidence="2">Belongs to the beta-microseminoprotein family.</text>
</comment>
<evidence type="ECO:0000256" key="4">
    <source>
        <dbReference type="ARBA" id="ARBA00023157"/>
    </source>
</evidence>
<feature type="non-terminal residue" evidence="5">
    <location>
        <position position="77"/>
    </location>
</feature>
<name>A0A7L2FWW3_NYCGR</name>
<organism evidence="5 6">
    <name type="scientific">Nyctibius grandis</name>
    <name type="common">Great potoo</name>
    <dbReference type="NCBI Taxonomy" id="48427"/>
    <lineage>
        <taxon>Eukaryota</taxon>
        <taxon>Metazoa</taxon>
        <taxon>Chordata</taxon>
        <taxon>Craniata</taxon>
        <taxon>Vertebrata</taxon>
        <taxon>Euteleostomi</taxon>
        <taxon>Archelosauria</taxon>
        <taxon>Archosauria</taxon>
        <taxon>Dinosauria</taxon>
        <taxon>Saurischia</taxon>
        <taxon>Theropoda</taxon>
        <taxon>Coelurosauria</taxon>
        <taxon>Aves</taxon>
        <taxon>Neognathae</taxon>
        <taxon>Neoaves</taxon>
        <taxon>Strisores</taxon>
        <taxon>Caprimulgiformes</taxon>
        <taxon>Nyctibiidae</taxon>
        <taxon>Nyctibius</taxon>
    </lineage>
</organism>
<accession>A0A7L2FWW3</accession>
<comment type="subcellular location">
    <subcellularLocation>
        <location evidence="1">Secreted</location>
    </subcellularLocation>
</comment>
<protein>
    <submittedName>
        <fullName evidence="5">MSMB protein</fullName>
    </submittedName>
</protein>
<dbReference type="EMBL" id="VWYG01000465">
    <property type="protein sequence ID" value="NXQ78996.1"/>
    <property type="molecule type" value="Genomic_DNA"/>
</dbReference>
<gene>
    <name evidence="5" type="primary">Msmb_1</name>
    <name evidence="5" type="ORF">NYCGRA_R10895</name>
</gene>
<keyword evidence="3" id="KW-0964">Secreted</keyword>
<dbReference type="Gene3D" id="2.20.25.590">
    <property type="match status" value="1"/>
</dbReference>
<evidence type="ECO:0000256" key="3">
    <source>
        <dbReference type="ARBA" id="ARBA00022525"/>
    </source>
</evidence>
<dbReference type="Gene3D" id="2.10.70.10">
    <property type="entry name" value="Complement Module, domain 1"/>
    <property type="match status" value="1"/>
</dbReference>
<keyword evidence="4" id="KW-1015">Disulfide bond</keyword>
<evidence type="ECO:0000256" key="1">
    <source>
        <dbReference type="ARBA" id="ARBA00004613"/>
    </source>
</evidence>
<proteinExistence type="inferred from homology"/>
<evidence type="ECO:0000313" key="5">
    <source>
        <dbReference type="EMBL" id="NXQ78996.1"/>
    </source>
</evidence>
<keyword evidence="6" id="KW-1185">Reference proteome</keyword>